<accession>A0AAW1TIN7</accession>
<dbReference type="InterPro" id="IPR001436">
    <property type="entry name" value="Alpha-crystallin/sHSP_animal"/>
</dbReference>
<dbReference type="Proteomes" id="UP001431783">
    <property type="component" value="Unassembled WGS sequence"/>
</dbReference>
<keyword evidence="5" id="KW-1185">Reference proteome</keyword>
<sequence>MFSKSTKKPFPTKKANPIIKKYDPDEHDYIRREFENYWKNPDSEKFEQLLENGDTKPKKKDFLVTLNLPDYKPEEVLVTAEGTVVEVKGKHQEKDEKGELQTVRSFIKSFNISEDCEVSKLRSKFEKDGVLTISAPRKLSK</sequence>
<dbReference type="PRINTS" id="PR00299">
    <property type="entry name" value="ACRYSTALLIN"/>
</dbReference>
<gene>
    <name evidence="4" type="ORF">WA026_003619</name>
</gene>
<reference evidence="4 5" key="1">
    <citation type="submission" date="2023-03" db="EMBL/GenBank/DDBJ databases">
        <title>Genome insight into feeding habits of ladybird beetles.</title>
        <authorList>
            <person name="Li H.-S."/>
            <person name="Huang Y.-H."/>
            <person name="Pang H."/>
        </authorList>
    </citation>
    <scope>NUCLEOTIDE SEQUENCE [LARGE SCALE GENOMIC DNA]</scope>
    <source>
        <strain evidence="4">SYSU_2023b</strain>
        <tissue evidence="4">Whole body</tissue>
    </source>
</reference>
<evidence type="ECO:0000313" key="5">
    <source>
        <dbReference type="Proteomes" id="UP001431783"/>
    </source>
</evidence>
<evidence type="ECO:0000256" key="2">
    <source>
        <dbReference type="RuleBase" id="RU003616"/>
    </source>
</evidence>
<evidence type="ECO:0000313" key="4">
    <source>
        <dbReference type="EMBL" id="KAK9869899.1"/>
    </source>
</evidence>
<dbReference type="SUPFAM" id="SSF49764">
    <property type="entry name" value="HSP20-like chaperones"/>
    <property type="match status" value="1"/>
</dbReference>
<comment type="similarity">
    <text evidence="1 2">Belongs to the small heat shock protein (HSP20) family.</text>
</comment>
<feature type="domain" description="SHSP" evidence="3">
    <location>
        <begin position="44"/>
        <end position="141"/>
    </location>
</feature>
<dbReference type="PANTHER" id="PTHR45640:SF26">
    <property type="entry name" value="RE23625P"/>
    <property type="match status" value="1"/>
</dbReference>
<dbReference type="CDD" id="cd06526">
    <property type="entry name" value="metazoan_ACD"/>
    <property type="match status" value="1"/>
</dbReference>
<dbReference type="Gene3D" id="2.60.40.790">
    <property type="match status" value="1"/>
</dbReference>
<dbReference type="EMBL" id="JARQZJ010000001">
    <property type="protein sequence ID" value="KAK9869899.1"/>
    <property type="molecule type" value="Genomic_DNA"/>
</dbReference>
<dbReference type="Pfam" id="PF00011">
    <property type="entry name" value="HSP20"/>
    <property type="match status" value="1"/>
</dbReference>
<dbReference type="GO" id="GO:0009408">
    <property type="term" value="P:response to heat"/>
    <property type="evidence" value="ECO:0007669"/>
    <property type="project" value="UniProtKB-ARBA"/>
</dbReference>
<dbReference type="AlphaFoldDB" id="A0AAW1TIN7"/>
<name>A0AAW1TIN7_9CUCU</name>
<proteinExistence type="inferred from homology"/>
<protein>
    <recommendedName>
        <fullName evidence="3">SHSP domain-containing protein</fullName>
    </recommendedName>
</protein>
<evidence type="ECO:0000256" key="1">
    <source>
        <dbReference type="PROSITE-ProRule" id="PRU00285"/>
    </source>
</evidence>
<organism evidence="4 5">
    <name type="scientific">Henosepilachna vigintioctopunctata</name>
    <dbReference type="NCBI Taxonomy" id="420089"/>
    <lineage>
        <taxon>Eukaryota</taxon>
        <taxon>Metazoa</taxon>
        <taxon>Ecdysozoa</taxon>
        <taxon>Arthropoda</taxon>
        <taxon>Hexapoda</taxon>
        <taxon>Insecta</taxon>
        <taxon>Pterygota</taxon>
        <taxon>Neoptera</taxon>
        <taxon>Endopterygota</taxon>
        <taxon>Coleoptera</taxon>
        <taxon>Polyphaga</taxon>
        <taxon>Cucujiformia</taxon>
        <taxon>Coccinelloidea</taxon>
        <taxon>Coccinellidae</taxon>
        <taxon>Epilachninae</taxon>
        <taxon>Epilachnini</taxon>
        <taxon>Henosepilachna</taxon>
    </lineage>
</organism>
<dbReference type="InterPro" id="IPR002068">
    <property type="entry name" value="A-crystallin/Hsp20_dom"/>
</dbReference>
<comment type="caution">
    <text evidence="4">The sequence shown here is derived from an EMBL/GenBank/DDBJ whole genome shotgun (WGS) entry which is preliminary data.</text>
</comment>
<dbReference type="PANTHER" id="PTHR45640">
    <property type="entry name" value="HEAT SHOCK PROTEIN HSP-12.2-RELATED"/>
    <property type="match status" value="1"/>
</dbReference>
<dbReference type="InterPro" id="IPR008978">
    <property type="entry name" value="HSP20-like_chaperone"/>
</dbReference>
<dbReference type="PROSITE" id="PS01031">
    <property type="entry name" value="SHSP"/>
    <property type="match status" value="1"/>
</dbReference>
<evidence type="ECO:0000259" key="3">
    <source>
        <dbReference type="PROSITE" id="PS01031"/>
    </source>
</evidence>